<dbReference type="Gene3D" id="3.10.350.10">
    <property type="entry name" value="LysM domain"/>
    <property type="match status" value="2"/>
</dbReference>
<dbReference type="InterPro" id="IPR018392">
    <property type="entry name" value="LysM"/>
</dbReference>
<gene>
    <name evidence="2" type="ORF">ACFQ16_10170</name>
</gene>
<dbReference type="Pfam" id="PF01476">
    <property type="entry name" value="LysM"/>
    <property type="match status" value="2"/>
</dbReference>
<dbReference type="EMBL" id="JBHTIW010000005">
    <property type="protein sequence ID" value="MFD0920106.1"/>
    <property type="molecule type" value="Genomic_DNA"/>
</dbReference>
<accession>A0ABW3FNK8</accession>
<dbReference type="SUPFAM" id="SSF54106">
    <property type="entry name" value="LysM domain"/>
    <property type="match status" value="2"/>
</dbReference>
<feature type="domain" description="LysM" evidence="1">
    <location>
        <begin position="57"/>
        <end position="101"/>
    </location>
</feature>
<feature type="domain" description="LysM" evidence="1">
    <location>
        <begin position="5"/>
        <end position="49"/>
    </location>
</feature>
<organism evidence="2 3">
    <name type="scientific">Saccharopolyspora rosea</name>
    <dbReference type="NCBI Taxonomy" id="524884"/>
    <lineage>
        <taxon>Bacteria</taxon>
        <taxon>Bacillati</taxon>
        <taxon>Actinomycetota</taxon>
        <taxon>Actinomycetes</taxon>
        <taxon>Pseudonocardiales</taxon>
        <taxon>Pseudonocardiaceae</taxon>
        <taxon>Saccharopolyspora</taxon>
    </lineage>
</organism>
<keyword evidence="3" id="KW-1185">Reference proteome</keyword>
<evidence type="ECO:0000259" key="1">
    <source>
        <dbReference type="PROSITE" id="PS51782"/>
    </source>
</evidence>
<evidence type="ECO:0000313" key="2">
    <source>
        <dbReference type="EMBL" id="MFD0920106.1"/>
    </source>
</evidence>
<protein>
    <submittedName>
        <fullName evidence="2">LysM peptidoglycan-binding domain-containing protein</fullName>
    </submittedName>
</protein>
<dbReference type="PANTHER" id="PTHR33734:SF22">
    <property type="entry name" value="MEMBRANE-BOUND LYTIC MUREIN TRANSGLYCOSYLASE D"/>
    <property type="match status" value="1"/>
</dbReference>
<name>A0ABW3FNK8_9PSEU</name>
<reference evidence="3" key="1">
    <citation type="journal article" date="2019" name="Int. J. Syst. Evol. Microbiol.">
        <title>The Global Catalogue of Microorganisms (GCM) 10K type strain sequencing project: providing services to taxonomists for standard genome sequencing and annotation.</title>
        <authorList>
            <consortium name="The Broad Institute Genomics Platform"/>
            <consortium name="The Broad Institute Genome Sequencing Center for Infectious Disease"/>
            <person name="Wu L."/>
            <person name="Ma J."/>
        </authorList>
    </citation>
    <scope>NUCLEOTIDE SEQUENCE [LARGE SCALE GENOMIC DNA]</scope>
    <source>
        <strain evidence="3">CCUG 56401</strain>
    </source>
</reference>
<dbReference type="Proteomes" id="UP001597018">
    <property type="component" value="Unassembled WGS sequence"/>
</dbReference>
<dbReference type="InterPro" id="IPR036779">
    <property type="entry name" value="LysM_dom_sf"/>
</dbReference>
<dbReference type="PROSITE" id="PS51782">
    <property type="entry name" value="LYSM"/>
    <property type="match status" value="2"/>
</dbReference>
<dbReference type="CDD" id="cd00118">
    <property type="entry name" value="LysM"/>
    <property type="match status" value="2"/>
</dbReference>
<dbReference type="RefSeq" id="WP_263247401.1">
    <property type="nucleotide sequence ID" value="NZ_BAABLT010000020.1"/>
</dbReference>
<proteinExistence type="predicted"/>
<dbReference type="PANTHER" id="PTHR33734">
    <property type="entry name" value="LYSM DOMAIN-CONTAINING GPI-ANCHORED PROTEIN 2"/>
    <property type="match status" value="1"/>
</dbReference>
<sequence length="111" mass="12294">MVDCNSYKVQQGDTLSGIADWFNVSWKDLQRINGIDDPDQISVGQLLQLSTNRSVCTAYSVKEGDTLSQIGQRYGVRWTPLAHYNHIPDPDFIRVGQIVCIPLGAGAQQAE</sequence>
<comment type="caution">
    <text evidence="2">The sequence shown here is derived from an EMBL/GenBank/DDBJ whole genome shotgun (WGS) entry which is preliminary data.</text>
</comment>
<dbReference type="SMART" id="SM00257">
    <property type="entry name" value="LysM"/>
    <property type="match status" value="2"/>
</dbReference>
<evidence type="ECO:0000313" key="3">
    <source>
        <dbReference type="Proteomes" id="UP001597018"/>
    </source>
</evidence>